<dbReference type="AlphaFoldDB" id="A0AAD1H6I9"/>
<dbReference type="InterPro" id="IPR042099">
    <property type="entry name" value="ANL_N_sf"/>
</dbReference>
<feature type="domain" description="AMP-dependent synthetase/ligase" evidence="1">
    <location>
        <begin position="17"/>
        <end position="410"/>
    </location>
</feature>
<dbReference type="InterPro" id="IPR050237">
    <property type="entry name" value="ATP-dep_AMP-bd_enzyme"/>
</dbReference>
<keyword evidence="4" id="KW-1185">Reference proteome</keyword>
<organism evidence="3 4">
    <name type="scientific">Mycolicibacterium moriokaense</name>
    <dbReference type="NCBI Taxonomy" id="39691"/>
    <lineage>
        <taxon>Bacteria</taxon>
        <taxon>Bacillati</taxon>
        <taxon>Actinomycetota</taxon>
        <taxon>Actinomycetes</taxon>
        <taxon>Mycobacteriales</taxon>
        <taxon>Mycobacteriaceae</taxon>
        <taxon>Mycolicibacterium</taxon>
    </lineage>
</organism>
<dbReference type="EMBL" id="AP022560">
    <property type="protein sequence ID" value="BBW99195.1"/>
    <property type="molecule type" value="Genomic_DNA"/>
</dbReference>
<name>A0AAD1H6I9_9MYCO</name>
<dbReference type="GO" id="GO:0016878">
    <property type="term" value="F:acid-thiol ligase activity"/>
    <property type="evidence" value="ECO:0007669"/>
    <property type="project" value="UniProtKB-ARBA"/>
</dbReference>
<evidence type="ECO:0000259" key="1">
    <source>
        <dbReference type="Pfam" id="PF00501"/>
    </source>
</evidence>
<dbReference type="InterPro" id="IPR025110">
    <property type="entry name" value="AMP-bd_C"/>
</dbReference>
<reference evidence="3 4" key="1">
    <citation type="journal article" date="2019" name="Emerg. Microbes Infect.">
        <title>Comprehensive subspecies identification of 175 nontuberculous mycobacteria species based on 7547 genomic profiles.</title>
        <authorList>
            <person name="Matsumoto Y."/>
            <person name="Kinjo T."/>
            <person name="Motooka D."/>
            <person name="Nabeya D."/>
            <person name="Jung N."/>
            <person name="Uechi K."/>
            <person name="Horii T."/>
            <person name="Iida T."/>
            <person name="Fujita J."/>
            <person name="Nakamura S."/>
        </authorList>
    </citation>
    <scope>NUCLEOTIDE SEQUENCE [LARGE SCALE GENOMIC DNA]</scope>
    <source>
        <strain evidence="3 4">JCM 6375</strain>
    </source>
</reference>
<evidence type="ECO:0000259" key="2">
    <source>
        <dbReference type="Pfam" id="PF13193"/>
    </source>
</evidence>
<gene>
    <name evidence="3" type="ORF">MMOR_01320</name>
</gene>
<dbReference type="Gene3D" id="3.40.50.12780">
    <property type="entry name" value="N-terminal domain of ligase-like"/>
    <property type="match status" value="1"/>
</dbReference>
<evidence type="ECO:0000313" key="4">
    <source>
        <dbReference type="Proteomes" id="UP000466681"/>
    </source>
</evidence>
<dbReference type="Proteomes" id="UP000466681">
    <property type="component" value="Chromosome"/>
</dbReference>
<dbReference type="Pfam" id="PF00501">
    <property type="entry name" value="AMP-binding"/>
    <property type="match status" value="1"/>
</dbReference>
<protein>
    <submittedName>
        <fullName evidence="3">Fatty-acyl-CoA synthase</fullName>
    </submittedName>
</protein>
<dbReference type="Pfam" id="PF13193">
    <property type="entry name" value="AMP-binding_C"/>
    <property type="match status" value="1"/>
</dbReference>
<dbReference type="PANTHER" id="PTHR43767:SF1">
    <property type="entry name" value="NONRIBOSOMAL PEPTIDE SYNTHASE PES1 (EUROFUNG)-RELATED"/>
    <property type="match status" value="1"/>
</dbReference>
<dbReference type="NCBIfam" id="NF005863">
    <property type="entry name" value="PRK07798.1"/>
    <property type="match status" value="1"/>
</dbReference>
<evidence type="ECO:0000313" key="3">
    <source>
        <dbReference type="EMBL" id="BBW99195.1"/>
    </source>
</evidence>
<dbReference type="InterPro" id="IPR045851">
    <property type="entry name" value="AMP-bd_C_sf"/>
</dbReference>
<proteinExistence type="predicted"/>
<dbReference type="Gene3D" id="3.30.300.30">
    <property type="match status" value="1"/>
</dbReference>
<sequence>MGIAVRMHFADIWESIALARPDAPAVIQGDRLLSWRDYERRAARFAGLLEQRGVGTEAKVAILLHNCPEYLETQFGALKARAVPVNVNYRYCPGELVQLLENADAEVLVYHSSLAERVRPAIARLPDLRLLLEVNDTEVDDSTAQHAPSVPGALTYESALAGAAPQPVIARFEDDLYMLYTGGTTGLPKGVMYDIGDMTRTFLNGGATLYAQSSATDPIVTAPHALVTAERHYANATLACPPLMHGAGMWIAAMTPHLFGAPVVLLPNRSFDGKAFLHTVAEQRVAVAVIVGDAFGRPIVDALDAYPPGLDPLELSSLQVIVSSGAMLSDGVKDRLIEHLPELTVLDMLGSSEGSMGRSVARRGLSPGAARFVPNPGVRVVRQDGSEVTPGSGEVGTVAIADTMVPRGYYKDPERSARAFPVIDGVRHSLPGDMATVDADGSVRLLGRGNACINTGGEKVYPEEVEQAIKAHPSVADSLVFGVEDELLGQRVVAIVEFTPGAEPPPDEAVIGGVRDRLSRYKAPREIRRVARVPRTPSGKADYNLARQLFLQSEVPSL</sequence>
<dbReference type="SUPFAM" id="SSF56801">
    <property type="entry name" value="Acetyl-CoA synthetase-like"/>
    <property type="match status" value="1"/>
</dbReference>
<dbReference type="PANTHER" id="PTHR43767">
    <property type="entry name" value="LONG-CHAIN-FATTY-ACID--COA LIGASE"/>
    <property type="match status" value="1"/>
</dbReference>
<dbReference type="KEGG" id="mmor:MMOR_01320"/>
<dbReference type="InterPro" id="IPR000873">
    <property type="entry name" value="AMP-dep_synth/lig_dom"/>
</dbReference>
<accession>A0AAD1H6I9</accession>
<feature type="domain" description="AMP-binding enzyme C-terminal" evidence="2">
    <location>
        <begin position="464"/>
        <end position="540"/>
    </location>
</feature>
<dbReference type="PROSITE" id="PS00455">
    <property type="entry name" value="AMP_BINDING"/>
    <property type="match status" value="1"/>
</dbReference>
<dbReference type="InterPro" id="IPR020845">
    <property type="entry name" value="AMP-binding_CS"/>
</dbReference>